<dbReference type="SUPFAM" id="SSF51011">
    <property type="entry name" value="Glycosyl hydrolase domain"/>
    <property type="match status" value="1"/>
</dbReference>
<gene>
    <name evidence="8" type="primary">yicI</name>
    <name evidence="8" type="ORF">JIG36_32415</name>
</gene>
<name>A0ABS2AK86_9ACTN</name>
<dbReference type="SUPFAM" id="SSF51445">
    <property type="entry name" value="(Trans)glycosidases"/>
    <property type="match status" value="1"/>
</dbReference>
<dbReference type="Pfam" id="PF13802">
    <property type="entry name" value="Gal_mutarotas_2"/>
    <property type="match status" value="1"/>
</dbReference>
<comment type="caution">
    <text evidence="8">The sequence shown here is derived from an EMBL/GenBank/DDBJ whole genome shotgun (WGS) entry which is preliminary data.</text>
</comment>
<dbReference type="PANTHER" id="PTHR43053:SF4">
    <property type="entry name" value="MYOGENESIS-REGULATING GLYCOSIDASE"/>
    <property type="match status" value="1"/>
</dbReference>
<dbReference type="InterPro" id="IPR013780">
    <property type="entry name" value="Glyco_hydro_b"/>
</dbReference>
<dbReference type="InterPro" id="IPR000322">
    <property type="entry name" value="Glyco_hydro_31_TIM"/>
</dbReference>
<feature type="domain" description="Glycoside hydrolase family 31 TIM barrel" evidence="5">
    <location>
        <begin position="255"/>
        <end position="569"/>
    </location>
</feature>
<dbReference type="SUPFAM" id="SSF117125">
    <property type="entry name" value="Putative glucosidase YicI, C-terminal domain"/>
    <property type="match status" value="1"/>
</dbReference>
<keyword evidence="2 4" id="KW-0378">Hydrolase</keyword>
<evidence type="ECO:0000259" key="6">
    <source>
        <dbReference type="Pfam" id="PF13802"/>
    </source>
</evidence>
<evidence type="ECO:0000256" key="3">
    <source>
        <dbReference type="ARBA" id="ARBA00023295"/>
    </source>
</evidence>
<accession>A0ABS2AK86</accession>
<dbReference type="InterPro" id="IPR025887">
    <property type="entry name" value="Glyco_hydro_31_N_dom"/>
</dbReference>
<dbReference type="CDD" id="cd14752">
    <property type="entry name" value="GH31_N"/>
    <property type="match status" value="1"/>
</dbReference>
<keyword evidence="3 4" id="KW-0326">Glycosidase</keyword>
<keyword evidence="9" id="KW-1185">Reference proteome</keyword>
<sequence>MKFTDGYWLKRKGLTVLHPAQLRDTQADEKTLTAYATTKPVRSRSDTLDTPLITIKVEAPMPDVIKVTLGHFLGGAAKGPNFAVTTEDHDVTIGESTLTSGRLTASFRTGEKWGLDFEADGKRLTGSGWRGMGIVDTADGEHFVHEQLDLGVGEAVYGLGERFGPLVKNGQSVDIWNEDGGTSSELAYKNVPFYLTNRGYGVLVDHPGKVSFEVASEMVSRTQFSVAGQTLSYFIVYGPTPADVLRKYTALTGRPALPPAWSFGLWLTTSFTTPYDEETVTSFVDGMAERDLPLSVFHFDTFWMREFHWCDFEWDPAIFPDPPGMLKRLHDRGLRTCLWINPYIAQRSAMFAEGLANGYLVRKADGDVWQWDKWQAGMALVDFTNPDAREWYAAKLAALVEMGVDAFKSDFGERVPTDVVWHDGSDPERMHNYYTQIYNQVVFDVLRSAKGEGEAVLFARSATVGGQQFPVHWGGDNSATYESMAESLRGGLSLMSSGFGFWSHDIGGFEGRPDPAVFKRWIAFGLLSSHSRLHGNHSYRVPWLFDDESVEVLRAFTHLKYSLMPYLWNAAREAHEQGLPVMRPMILGFPDDPAVTHLDRQYLLGGDLLVAPVFSEDGEVSYYVPAGRWTRFTDGSVVEGPGWVHETHGFDSVPLLVRPGAVIPVGARTDRPDYSYADGVTLRLFSPALLGESTTVRVGESVFTVTRDGTAVRVDRDGPALPWRVEVVDGPSADIPFDTASWVLG</sequence>
<dbReference type="NCBIfam" id="NF007940">
    <property type="entry name" value="PRK10658.1"/>
    <property type="match status" value="1"/>
</dbReference>
<protein>
    <submittedName>
        <fullName evidence="8">Alpha-xylosidase</fullName>
        <ecNumber evidence="8">3.2.1.177</ecNumber>
    </submittedName>
</protein>
<evidence type="ECO:0000256" key="1">
    <source>
        <dbReference type="ARBA" id="ARBA00007806"/>
    </source>
</evidence>
<comment type="similarity">
    <text evidence="1 4">Belongs to the glycosyl hydrolase 31 family.</text>
</comment>
<evidence type="ECO:0000259" key="7">
    <source>
        <dbReference type="Pfam" id="PF21365"/>
    </source>
</evidence>
<evidence type="ECO:0000256" key="2">
    <source>
        <dbReference type="ARBA" id="ARBA00022801"/>
    </source>
</evidence>
<feature type="domain" description="Glycoside hydrolase family 31 N-terminal" evidence="6">
    <location>
        <begin position="55"/>
        <end position="213"/>
    </location>
</feature>
<dbReference type="Gene3D" id="2.60.40.1760">
    <property type="entry name" value="glycosyl hydrolase (family 31)"/>
    <property type="match status" value="1"/>
</dbReference>
<dbReference type="PANTHER" id="PTHR43053">
    <property type="entry name" value="GLYCOSIDASE FAMILY 31"/>
    <property type="match status" value="1"/>
</dbReference>
<evidence type="ECO:0000256" key="4">
    <source>
        <dbReference type="RuleBase" id="RU361185"/>
    </source>
</evidence>
<dbReference type="EC" id="3.2.1.177" evidence="8"/>
<evidence type="ECO:0000313" key="9">
    <source>
        <dbReference type="Proteomes" id="UP000632138"/>
    </source>
</evidence>
<dbReference type="InterPro" id="IPR011013">
    <property type="entry name" value="Gal_mutarotase_sf_dom"/>
</dbReference>
<dbReference type="Pfam" id="PF21365">
    <property type="entry name" value="Glyco_hydro_31_3rd"/>
    <property type="match status" value="1"/>
</dbReference>
<dbReference type="InterPro" id="IPR017853">
    <property type="entry name" value="GH"/>
</dbReference>
<feature type="domain" description="Glycosyl hydrolase family 31 C-terminal" evidence="7">
    <location>
        <begin position="578"/>
        <end position="663"/>
    </location>
</feature>
<reference evidence="8 9" key="1">
    <citation type="submission" date="2021-01" db="EMBL/GenBank/DDBJ databases">
        <title>Actinoplanes sp. nov. LDG1-06 isolated from lichen.</title>
        <authorList>
            <person name="Saeng-In P."/>
            <person name="Phongsopitanun W."/>
            <person name="Kanchanasin P."/>
            <person name="Yuki M."/>
            <person name="Kudo T."/>
            <person name="Ohkuma M."/>
            <person name="Tanasupawat S."/>
        </authorList>
    </citation>
    <scope>NUCLEOTIDE SEQUENCE [LARGE SCALE GENOMIC DNA]</scope>
    <source>
        <strain evidence="8 9">LDG1-06</strain>
    </source>
</reference>
<dbReference type="Gene3D" id="2.60.40.1180">
    <property type="entry name" value="Golgi alpha-mannosidase II"/>
    <property type="match status" value="2"/>
</dbReference>
<dbReference type="Proteomes" id="UP000632138">
    <property type="component" value="Unassembled WGS sequence"/>
</dbReference>
<dbReference type="EMBL" id="JAENHP010000013">
    <property type="protein sequence ID" value="MBM2620230.1"/>
    <property type="molecule type" value="Genomic_DNA"/>
</dbReference>
<dbReference type="CDD" id="cd06593">
    <property type="entry name" value="GH31_xylosidase_YicI"/>
    <property type="match status" value="1"/>
</dbReference>
<proteinExistence type="inferred from homology"/>
<dbReference type="Gene3D" id="3.20.20.80">
    <property type="entry name" value="Glycosidases"/>
    <property type="match status" value="1"/>
</dbReference>
<dbReference type="GO" id="GO:0061634">
    <property type="term" value="F:alpha-D-xyloside xylohydrolase"/>
    <property type="evidence" value="ECO:0007669"/>
    <property type="project" value="UniProtKB-EC"/>
</dbReference>
<dbReference type="InterPro" id="IPR050985">
    <property type="entry name" value="Alpha-glycosidase_related"/>
</dbReference>
<dbReference type="Pfam" id="PF01055">
    <property type="entry name" value="Glyco_hydro_31_2nd"/>
    <property type="match status" value="1"/>
</dbReference>
<organism evidence="8 9">
    <name type="scientific">Paractinoplanes ovalisporus</name>
    <dbReference type="NCBI Taxonomy" id="2810368"/>
    <lineage>
        <taxon>Bacteria</taxon>
        <taxon>Bacillati</taxon>
        <taxon>Actinomycetota</taxon>
        <taxon>Actinomycetes</taxon>
        <taxon>Micromonosporales</taxon>
        <taxon>Micromonosporaceae</taxon>
        <taxon>Paractinoplanes</taxon>
    </lineage>
</organism>
<evidence type="ECO:0000313" key="8">
    <source>
        <dbReference type="EMBL" id="MBM2620230.1"/>
    </source>
</evidence>
<evidence type="ECO:0000259" key="5">
    <source>
        <dbReference type="Pfam" id="PF01055"/>
    </source>
</evidence>
<dbReference type="RefSeq" id="WP_203380205.1">
    <property type="nucleotide sequence ID" value="NZ_JAENHP010000013.1"/>
</dbReference>
<dbReference type="InterPro" id="IPR048395">
    <property type="entry name" value="Glyco_hydro_31_C"/>
</dbReference>
<dbReference type="SUPFAM" id="SSF74650">
    <property type="entry name" value="Galactose mutarotase-like"/>
    <property type="match status" value="1"/>
</dbReference>